<dbReference type="VEuPathDB" id="AmoebaDB:FDP41_011398"/>
<dbReference type="PROSITE" id="PS51829">
    <property type="entry name" value="P_HOMO_B"/>
    <property type="match status" value="1"/>
</dbReference>
<dbReference type="AlphaFoldDB" id="A0A6A5C9W0"/>
<evidence type="ECO:0000256" key="3">
    <source>
        <dbReference type="ARBA" id="ARBA00022729"/>
    </source>
</evidence>
<dbReference type="InterPro" id="IPR015500">
    <property type="entry name" value="Peptidase_S8_subtilisin-rel"/>
</dbReference>
<keyword evidence="6" id="KW-0106">Calcium</keyword>
<dbReference type="SUPFAM" id="SSF49785">
    <property type="entry name" value="Galactose-binding domain-like"/>
    <property type="match status" value="1"/>
</dbReference>
<keyword evidence="4 8" id="KW-0378">Hydrolase</keyword>
<evidence type="ECO:0000256" key="7">
    <source>
        <dbReference type="PIRSR" id="PIRSR615500-1"/>
    </source>
</evidence>
<feature type="transmembrane region" description="Helical" evidence="10">
    <location>
        <begin position="602"/>
        <end position="625"/>
    </location>
</feature>
<dbReference type="GO" id="GO:0005802">
    <property type="term" value="C:trans-Golgi network"/>
    <property type="evidence" value="ECO:0007669"/>
    <property type="project" value="TreeGrafter"/>
</dbReference>
<dbReference type="VEuPathDB" id="AmoebaDB:NfTy_019350"/>
<evidence type="ECO:0000313" key="13">
    <source>
        <dbReference type="EMBL" id="KAF0982468.1"/>
    </source>
</evidence>
<reference evidence="13 14" key="1">
    <citation type="journal article" date="2019" name="Sci. Rep.">
        <title>Nanopore sequencing improves the draft genome of the human pathogenic amoeba Naegleria fowleri.</title>
        <authorList>
            <person name="Liechti N."/>
            <person name="Schurch N."/>
            <person name="Bruggmann R."/>
            <person name="Wittwer M."/>
        </authorList>
    </citation>
    <scope>NUCLEOTIDE SEQUENCE [LARGE SCALE GENOMIC DNA]</scope>
    <source>
        <strain evidence="13 14">ATCC 30894</strain>
    </source>
</reference>
<dbReference type="SUPFAM" id="SSF52743">
    <property type="entry name" value="Subtilisin-like"/>
    <property type="match status" value="1"/>
</dbReference>
<feature type="active site" description="Charge relay system" evidence="7 8">
    <location>
        <position position="119"/>
    </location>
</feature>
<accession>A0A6A5C9W0</accession>
<evidence type="ECO:0000256" key="10">
    <source>
        <dbReference type="SAM" id="Phobius"/>
    </source>
</evidence>
<dbReference type="Gene3D" id="2.60.120.260">
    <property type="entry name" value="Galactose-binding domain-like"/>
    <property type="match status" value="1"/>
</dbReference>
<dbReference type="Gene3D" id="3.40.50.200">
    <property type="entry name" value="Peptidase S8/S53 domain"/>
    <property type="match status" value="1"/>
</dbReference>
<gene>
    <name evidence="13" type="ORF">FDP41_011398</name>
</gene>
<proteinExistence type="inferred from homology"/>
<keyword evidence="5 8" id="KW-0720">Serine protease</keyword>
<evidence type="ECO:0000256" key="5">
    <source>
        <dbReference type="ARBA" id="ARBA00022825"/>
    </source>
</evidence>
<feature type="chain" id="PRO_5025692122" description="P/Homo B domain-containing protein" evidence="11">
    <location>
        <begin position="23"/>
        <end position="670"/>
    </location>
</feature>
<dbReference type="InterPro" id="IPR008979">
    <property type="entry name" value="Galactose-bd-like_sf"/>
</dbReference>
<sequence>MIRVIGIVSFLMILSWFGVCESLTTHSTTTTTFSSSSSLQQHNCQANYQLSNNQSASLQEILSLDPLYPLQWHLLNTGQEQILWNGDKDQGTIGNDVNIFRVWNDYRIAGRNVTVAIVDDGVDYPHEDISCGFEKNELSADISSGQNPSPYGTPVLTSDNHGTACAGVCCGRASNHKCGVGAAFESNIVSIRTLGDEFSDAVVANALSHFNDRIHIYSNSYGPPDDGMTLERYPLSAQALRNGVNHGRGGLGNIYVWASGNGASYGDTSDWDELANSPYTICVSATDWKGLASSYSESGTSTLINAPSSNFISFGRSTSKIVTTDRRGEQGYVDGDCMSDFGGTSSSCPLAAGVIALMLQARPELTWRDVQHILVKTSTRTDLSNPRWIRNGAGLYHSIDYGFGRINAYEAVTAAQTWSLLTSPYQILNYKIPQNSLGSDGLTISNDQSNPTLINFRVDSNIRVEYAILTLSVTTSQRGMVYFALRSPSGTISVMGRGRRNDRTPNMDHQPFTSVQFWNETSAGVWTMSIYTTNEGVSLLTDASLTLQGGNDGSSPIPSFPSPSKHVSSSGGGATPQHPSSSKSHRTSDISPGRNIPQHVRVTIVVIILATVSSVILVVVFVLYLKKKLSTITSTTTSSALNVEGEEQVNTIEVTAQEQERNRGSFYYRN</sequence>
<dbReference type="RefSeq" id="XP_044567181.1">
    <property type="nucleotide sequence ID" value="XM_044701801.1"/>
</dbReference>
<feature type="compositionally biased region" description="Low complexity" evidence="9">
    <location>
        <begin position="554"/>
        <end position="569"/>
    </location>
</feature>
<feature type="active site" description="Charge relay system" evidence="7 8">
    <location>
        <position position="345"/>
    </location>
</feature>
<keyword evidence="14" id="KW-1185">Reference proteome</keyword>
<protein>
    <recommendedName>
        <fullName evidence="12">P/Homo B domain-containing protein</fullName>
    </recommendedName>
</protein>
<feature type="domain" description="P/Homo B" evidence="12">
    <location>
        <begin position="413"/>
        <end position="554"/>
    </location>
</feature>
<dbReference type="GeneID" id="68118613"/>
<comment type="similarity">
    <text evidence="1">Belongs to the peptidase S8 family. Furin subfamily.</text>
</comment>
<evidence type="ECO:0000256" key="2">
    <source>
        <dbReference type="ARBA" id="ARBA00022670"/>
    </source>
</evidence>
<dbReference type="Pfam" id="PF01483">
    <property type="entry name" value="P_proprotein"/>
    <property type="match status" value="1"/>
</dbReference>
<dbReference type="PROSITE" id="PS51892">
    <property type="entry name" value="SUBTILASE"/>
    <property type="match status" value="1"/>
</dbReference>
<dbReference type="OMA" id="LAKQWHS"/>
<keyword evidence="2 8" id="KW-0645">Protease</keyword>
<feature type="active site" description="Charge relay system" evidence="7 8">
    <location>
        <position position="161"/>
    </location>
</feature>
<evidence type="ECO:0000256" key="11">
    <source>
        <dbReference type="SAM" id="SignalP"/>
    </source>
</evidence>
<dbReference type="InterPro" id="IPR023827">
    <property type="entry name" value="Peptidase_S8_Asp-AS"/>
</dbReference>
<dbReference type="InterPro" id="IPR000209">
    <property type="entry name" value="Peptidase_S8/S53_dom"/>
</dbReference>
<dbReference type="VEuPathDB" id="AmoebaDB:NF0034460"/>
<keyword evidence="10" id="KW-1133">Transmembrane helix</keyword>
<evidence type="ECO:0000256" key="1">
    <source>
        <dbReference type="ARBA" id="ARBA00005325"/>
    </source>
</evidence>
<dbReference type="EMBL" id="VFQX01000009">
    <property type="protein sequence ID" value="KAF0982468.1"/>
    <property type="molecule type" value="Genomic_DNA"/>
</dbReference>
<evidence type="ECO:0000256" key="8">
    <source>
        <dbReference type="PROSITE-ProRule" id="PRU01240"/>
    </source>
</evidence>
<evidence type="ECO:0000256" key="4">
    <source>
        <dbReference type="ARBA" id="ARBA00022801"/>
    </source>
</evidence>
<evidence type="ECO:0000259" key="12">
    <source>
        <dbReference type="PROSITE" id="PS51829"/>
    </source>
</evidence>
<dbReference type="PRINTS" id="PR00723">
    <property type="entry name" value="SUBTILISIN"/>
</dbReference>
<dbReference type="PANTHER" id="PTHR42884:SF14">
    <property type="entry name" value="NEUROENDOCRINE CONVERTASE 1"/>
    <property type="match status" value="1"/>
</dbReference>
<evidence type="ECO:0000256" key="9">
    <source>
        <dbReference type="SAM" id="MobiDB-lite"/>
    </source>
</evidence>
<keyword evidence="3 11" id="KW-0732">Signal</keyword>
<keyword evidence="10" id="KW-0472">Membrane</keyword>
<keyword evidence="10" id="KW-0812">Transmembrane</keyword>
<dbReference type="PROSITE" id="PS00136">
    <property type="entry name" value="SUBTILASE_ASP"/>
    <property type="match status" value="1"/>
</dbReference>
<organism evidence="13 14">
    <name type="scientific">Naegleria fowleri</name>
    <name type="common">Brain eating amoeba</name>
    <dbReference type="NCBI Taxonomy" id="5763"/>
    <lineage>
        <taxon>Eukaryota</taxon>
        <taxon>Discoba</taxon>
        <taxon>Heterolobosea</taxon>
        <taxon>Tetramitia</taxon>
        <taxon>Eutetramitia</taxon>
        <taxon>Vahlkampfiidae</taxon>
        <taxon>Naegleria</taxon>
    </lineage>
</organism>
<name>A0A6A5C9W0_NAEFO</name>
<evidence type="ECO:0000313" key="14">
    <source>
        <dbReference type="Proteomes" id="UP000444721"/>
    </source>
</evidence>
<dbReference type="InterPro" id="IPR002884">
    <property type="entry name" value="P_dom"/>
</dbReference>
<dbReference type="InterPro" id="IPR034182">
    <property type="entry name" value="Kexin/furin"/>
</dbReference>
<evidence type="ECO:0000256" key="6">
    <source>
        <dbReference type="ARBA" id="ARBA00022837"/>
    </source>
</evidence>
<dbReference type="GO" id="GO:0004252">
    <property type="term" value="F:serine-type endopeptidase activity"/>
    <property type="evidence" value="ECO:0007669"/>
    <property type="project" value="UniProtKB-UniRule"/>
</dbReference>
<dbReference type="InterPro" id="IPR036852">
    <property type="entry name" value="Peptidase_S8/S53_dom_sf"/>
</dbReference>
<dbReference type="PANTHER" id="PTHR42884">
    <property type="entry name" value="PROPROTEIN CONVERTASE SUBTILISIN/KEXIN-RELATED"/>
    <property type="match status" value="1"/>
</dbReference>
<dbReference type="CDD" id="cd04059">
    <property type="entry name" value="Peptidases_S8_Protein_convertases_Kexins_Furin-like"/>
    <property type="match status" value="1"/>
</dbReference>
<feature type="region of interest" description="Disordered" evidence="9">
    <location>
        <begin position="550"/>
        <end position="594"/>
    </location>
</feature>
<dbReference type="PROSITE" id="PS00138">
    <property type="entry name" value="SUBTILASE_SER"/>
    <property type="match status" value="1"/>
</dbReference>
<dbReference type="InterPro" id="IPR023828">
    <property type="entry name" value="Peptidase_S8_Ser-AS"/>
</dbReference>
<dbReference type="OrthoDB" id="300641at2759"/>
<dbReference type="Pfam" id="PF00082">
    <property type="entry name" value="Peptidase_S8"/>
    <property type="match status" value="1"/>
</dbReference>
<dbReference type="GO" id="GO:0016485">
    <property type="term" value="P:protein processing"/>
    <property type="evidence" value="ECO:0007669"/>
    <property type="project" value="TreeGrafter"/>
</dbReference>
<dbReference type="Proteomes" id="UP000444721">
    <property type="component" value="Unassembled WGS sequence"/>
</dbReference>
<feature type="signal peptide" evidence="11">
    <location>
        <begin position="1"/>
        <end position="22"/>
    </location>
</feature>
<comment type="caution">
    <text evidence="13">The sequence shown here is derived from an EMBL/GenBank/DDBJ whole genome shotgun (WGS) entry which is preliminary data.</text>
</comment>
<dbReference type="GO" id="GO:0000139">
    <property type="term" value="C:Golgi membrane"/>
    <property type="evidence" value="ECO:0007669"/>
    <property type="project" value="TreeGrafter"/>
</dbReference>